<feature type="domain" description="N-acetyltransferase" evidence="1">
    <location>
        <begin position="66"/>
        <end position="134"/>
    </location>
</feature>
<dbReference type="InterPro" id="IPR000182">
    <property type="entry name" value="GNAT_dom"/>
</dbReference>
<dbReference type="SUPFAM" id="SSF55729">
    <property type="entry name" value="Acyl-CoA N-acyltransferases (Nat)"/>
    <property type="match status" value="1"/>
</dbReference>
<dbReference type="AlphaFoldDB" id="S5DV24"/>
<evidence type="ECO:0000313" key="2">
    <source>
        <dbReference type="EMBL" id="AGQ18777.1"/>
    </source>
</evidence>
<dbReference type="CDD" id="cd04301">
    <property type="entry name" value="NAT_SF"/>
    <property type="match status" value="1"/>
</dbReference>
<dbReference type="Pfam" id="PF13508">
    <property type="entry name" value="Acetyltransf_7"/>
    <property type="match status" value="1"/>
</dbReference>
<dbReference type="GO" id="GO:0016747">
    <property type="term" value="F:acyltransferase activity, transferring groups other than amino-acyl groups"/>
    <property type="evidence" value="ECO:0007669"/>
    <property type="project" value="InterPro"/>
</dbReference>
<organism evidence="2">
    <name type="scientific">Candidatus Actinomarina minuta</name>
    <dbReference type="NCBI Taxonomy" id="1389454"/>
    <lineage>
        <taxon>Bacteria</taxon>
        <taxon>Bacillati</taxon>
        <taxon>Actinomycetota</taxon>
        <taxon>Actinomycetes</taxon>
        <taxon>Candidatus Actinomarinidae</taxon>
        <taxon>Candidatus Actinomarinales</taxon>
        <taxon>Candidatus Actinomarineae</taxon>
        <taxon>Candidatus Actinomarinaceae</taxon>
        <taxon>Candidatus Actinomarina</taxon>
    </lineage>
</organism>
<dbReference type="EMBL" id="KC811112">
    <property type="protein sequence ID" value="AGQ18777.1"/>
    <property type="molecule type" value="Genomic_DNA"/>
</dbReference>
<name>S5DV24_9ACTN</name>
<proteinExistence type="predicted"/>
<dbReference type="InterPro" id="IPR016181">
    <property type="entry name" value="Acyl_CoA_acyltransferase"/>
</dbReference>
<evidence type="ECO:0000259" key="1">
    <source>
        <dbReference type="Pfam" id="PF13508"/>
    </source>
</evidence>
<protein>
    <submittedName>
        <fullName evidence="2">MedDCM-OCT-S25-C81-cds13</fullName>
    </submittedName>
</protein>
<sequence length="154" mass="18471">MHESKFEDFGLTFEILEKDKPPSVLQKKFNNEIGKIDPVLFSYYQNIVKNYDSKHYVLTYKSSDNINDVGYARIVIDEFYWNLYEIFIEYDFRELGLGTQLFEYINNQSKSSKSEIRTYALPSDRQAKNFYESNSITAKLLVMERKREHNRYRP</sequence>
<accession>S5DV24</accession>
<reference evidence="2" key="1">
    <citation type="journal article" date="2013" name="Sci. Rep.">
        <title>Metagenomics uncovers a new group of low GC and ultra-small marine Actinobacteria.</title>
        <authorList>
            <person name="Ghai R."/>
            <person name="Mizuno C.M."/>
            <person name="Picazo A."/>
            <person name="Camacho A."/>
            <person name="Rodriguez-Valera F."/>
        </authorList>
    </citation>
    <scope>NUCLEOTIDE SEQUENCE</scope>
</reference>
<dbReference type="Gene3D" id="3.40.630.30">
    <property type="match status" value="1"/>
</dbReference>